<evidence type="ECO:0000256" key="3">
    <source>
        <dbReference type="SAM" id="Phobius"/>
    </source>
</evidence>
<gene>
    <name evidence="5" type="ORF">OC846_004085</name>
</gene>
<evidence type="ECO:0000313" key="6">
    <source>
        <dbReference type="Proteomes" id="UP001176517"/>
    </source>
</evidence>
<name>A0AAN6GMW3_9BASI</name>
<dbReference type="Proteomes" id="UP001176517">
    <property type="component" value="Unassembled WGS sequence"/>
</dbReference>
<evidence type="ECO:0000256" key="1">
    <source>
        <dbReference type="ARBA" id="ARBA00022801"/>
    </source>
</evidence>
<dbReference type="AlphaFoldDB" id="A0AAN6GMW3"/>
<dbReference type="InterPro" id="IPR013094">
    <property type="entry name" value="AB_hydrolase_3"/>
</dbReference>
<dbReference type="EMBL" id="JAPDMZ010000113">
    <property type="protein sequence ID" value="KAK0549398.1"/>
    <property type="molecule type" value="Genomic_DNA"/>
</dbReference>
<organism evidence="5 6">
    <name type="scientific">Tilletia horrida</name>
    <dbReference type="NCBI Taxonomy" id="155126"/>
    <lineage>
        <taxon>Eukaryota</taxon>
        <taxon>Fungi</taxon>
        <taxon>Dikarya</taxon>
        <taxon>Basidiomycota</taxon>
        <taxon>Ustilaginomycotina</taxon>
        <taxon>Exobasidiomycetes</taxon>
        <taxon>Tilletiales</taxon>
        <taxon>Tilletiaceae</taxon>
        <taxon>Tilletia</taxon>
    </lineage>
</organism>
<keyword evidence="3" id="KW-1133">Transmembrane helix</keyword>
<dbReference type="Pfam" id="PF07859">
    <property type="entry name" value="Abhydrolase_3"/>
    <property type="match status" value="1"/>
</dbReference>
<keyword evidence="1" id="KW-0378">Hydrolase</keyword>
<sequence length="376" mass="41399">MSDKTDPRQMPVLKTRVPPPAPLQDPGAVIGTSRWRLFKYHIFAGILRLACYIAPLYTMHKLKFGFPKGIRVQKTKVPSRDRGRKVGVYIYRPAESNALYQKRLKEGNGKLPVHVSMHGSGFVLPVWGSDCDFCAMVADTLGIVVIDSDYRKGPVHPFPAPLHDVEDVVKWVRGQSEYDGTKISLGGFSAGGNVALSVACILNSQAQASSQTSSSTDTTATSSPRLSVISAVSTLYPACDLSVPPWMRKPIPQSAYDSGLVLPSWSIRFFHGSYIQQGKDYSDWRASPVRADEGLFPPHIFIACGDADKLYEGAEKLIERLHAAGHPDATLLTLNRISHGWDKITSPGKKGWKERELAYKGYLDCLRRGFGDPIPS</sequence>
<comment type="caution">
    <text evidence="5">The sequence shown here is derived from an EMBL/GenBank/DDBJ whole genome shotgun (WGS) entry which is preliminary data.</text>
</comment>
<feature type="region of interest" description="Disordered" evidence="2">
    <location>
        <begin position="1"/>
        <end position="20"/>
    </location>
</feature>
<dbReference type="PANTHER" id="PTHR48081:SF8">
    <property type="entry name" value="ALPHA_BETA HYDROLASE FOLD-3 DOMAIN-CONTAINING PROTEIN-RELATED"/>
    <property type="match status" value="1"/>
</dbReference>
<keyword evidence="3" id="KW-0812">Transmembrane</keyword>
<dbReference type="InterPro" id="IPR029058">
    <property type="entry name" value="AB_hydrolase_fold"/>
</dbReference>
<protein>
    <recommendedName>
        <fullName evidence="4">Alpha/beta hydrolase fold-3 domain-containing protein</fullName>
    </recommendedName>
</protein>
<dbReference type="InterPro" id="IPR050300">
    <property type="entry name" value="GDXG_lipolytic_enzyme"/>
</dbReference>
<evidence type="ECO:0000313" key="5">
    <source>
        <dbReference type="EMBL" id="KAK0549398.1"/>
    </source>
</evidence>
<keyword evidence="6" id="KW-1185">Reference proteome</keyword>
<dbReference type="GO" id="GO:0016787">
    <property type="term" value="F:hydrolase activity"/>
    <property type="evidence" value="ECO:0007669"/>
    <property type="project" value="UniProtKB-KW"/>
</dbReference>
<accession>A0AAN6GMW3</accession>
<dbReference type="Gene3D" id="3.40.50.1820">
    <property type="entry name" value="alpha/beta hydrolase"/>
    <property type="match status" value="1"/>
</dbReference>
<keyword evidence="3" id="KW-0472">Membrane</keyword>
<evidence type="ECO:0000256" key="2">
    <source>
        <dbReference type="SAM" id="MobiDB-lite"/>
    </source>
</evidence>
<evidence type="ECO:0000259" key="4">
    <source>
        <dbReference type="Pfam" id="PF07859"/>
    </source>
</evidence>
<proteinExistence type="predicted"/>
<reference evidence="5" key="1">
    <citation type="journal article" date="2023" name="PhytoFront">
        <title>Draft Genome Resources of Seven Strains of Tilletia horrida, Causal Agent of Kernel Smut of Rice.</title>
        <authorList>
            <person name="Khanal S."/>
            <person name="Antony Babu S."/>
            <person name="Zhou X.G."/>
        </authorList>
    </citation>
    <scope>NUCLEOTIDE SEQUENCE</scope>
    <source>
        <strain evidence="5">TX6</strain>
    </source>
</reference>
<dbReference type="PANTHER" id="PTHR48081">
    <property type="entry name" value="AB HYDROLASE SUPERFAMILY PROTEIN C4A8.06C"/>
    <property type="match status" value="1"/>
</dbReference>
<feature type="transmembrane region" description="Helical" evidence="3">
    <location>
        <begin position="40"/>
        <end position="58"/>
    </location>
</feature>
<dbReference type="SUPFAM" id="SSF53474">
    <property type="entry name" value="alpha/beta-Hydrolases"/>
    <property type="match status" value="1"/>
</dbReference>
<feature type="domain" description="Alpha/beta hydrolase fold-3" evidence="4">
    <location>
        <begin position="115"/>
        <end position="341"/>
    </location>
</feature>